<organism evidence="2 3">
    <name type="scientific">Hyphomonas hirschiana VP5</name>
    <dbReference type="NCBI Taxonomy" id="1280951"/>
    <lineage>
        <taxon>Bacteria</taxon>
        <taxon>Pseudomonadati</taxon>
        <taxon>Pseudomonadota</taxon>
        <taxon>Alphaproteobacteria</taxon>
        <taxon>Hyphomonadales</taxon>
        <taxon>Hyphomonadaceae</taxon>
        <taxon>Hyphomonas</taxon>
    </lineage>
</organism>
<gene>
    <name evidence="2" type="ORF">HHI_00355</name>
</gene>
<reference evidence="2 3" key="1">
    <citation type="submission" date="2013-04" db="EMBL/GenBank/DDBJ databases">
        <title>Hyphomonas hirschiana VP5 Genome Sequencing.</title>
        <authorList>
            <person name="Lai Q."/>
            <person name="Shao Z."/>
        </authorList>
    </citation>
    <scope>NUCLEOTIDE SEQUENCE [LARGE SCALE GENOMIC DNA]</scope>
    <source>
        <strain evidence="2 3">VP5</strain>
    </source>
</reference>
<name>A0A059G0C8_9PROT</name>
<feature type="transmembrane region" description="Helical" evidence="1">
    <location>
        <begin position="192"/>
        <end position="209"/>
    </location>
</feature>
<keyword evidence="1" id="KW-0812">Transmembrane</keyword>
<evidence type="ECO:0000256" key="1">
    <source>
        <dbReference type="SAM" id="Phobius"/>
    </source>
</evidence>
<proteinExistence type="predicted"/>
<feature type="transmembrane region" description="Helical" evidence="1">
    <location>
        <begin position="37"/>
        <end position="56"/>
    </location>
</feature>
<keyword evidence="1" id="KW-0472">Membrane</keyword>
<protein>
    <recommendedName>
        <fullName evidence="4">DUF2306 domain-containing protein</fullName>
    </recommendedName>
</protein>
<evidence type="ECO:0000313" key="2">
    <source>
        <dbReference type="EMBL" id="KCZ96084.1"/>
    </source>
</evidence>
<feature type="transmembrane region" description="Helical" evidence="1">
    <location>
        <begin position="62"/>
        <end position="82"/>
    </location>
</feature>
<comment type="caution">
    <text evidence="2">The sequence shown here is derived from an EMBL/GenBank/DDBJ whole genome shotgun (WGS) entry which is preliminary data.</text>
</comment>
<feature type="transmembrane region" description="Helical" evidence="1">
    <location>
        <begin position="91"/>
        <end position="109"/>
    </location>
</feature>
<sequence length="223" mass="23575">MLALTVIHILFGTISIVAGASAMVLKKGAKLHRLSGRVFAVSLVLSSVAGCCLALIVDDQFLAFLAGVLTVYLVGSGVLAAAGRAGQRSHLAMFAIASTLTGAMFWLAWEASRAEAGTMLGYGPGPYIFLGAICLIATLGDVRTLIARTLGPADRLSRHLWRMSFGFFIAAGSLFTGPGASAFPQSVRESGVLSLPEPLILLLMIFWLIRVRWRSAPRTAPSI</sequence>
<evidence type="ECO:0008006" key="4">
    <source>
        <dbReference type="Google" id="ProtNLM"/>
    </source>
</evidence>
<evidence type="ECO:0000313" key="3">
    <source>
        <dbReference type="Proteomes" id="UP000025061"/>
    </source>
</evidence>
<dbReference type="EMBL" id="ARYI01000001">
    <property type="protein sequence ID" value="KCZ96084.1"/>
    <property type="molecule type" value="Genomic_DNA"/>
</dbReference>
<dbReference type="Proteomes" id="UP000025061">
    <property type="component" value="Unassembled WGS sequence"/>
</dbReference>
<accession>A0A059G0C8</accession>
<feature type="transmembrane region" description="Helical" evidence="1">
    <location>
        <begin position="6"/>
        <end position="25"/>
    </location>
</feature>
<feature type="transmembrane region" description="Helical" evidence="1">
    <location>
        <begin position="160"/>
        <end position="180"/>
    </location>
</feature>
<dbReference type="AlphaFoldDB" id="A0A059G0C8"/>
<dbReference type="PATRIC" id="fig|1280951.3.peg.71"/>
<feature type="transmembrane region" description="Helical" evidence="1">
    <location>
        <begin position="121"/>
        <end position="139"/>
    </location>
</feature>
<keyword evidence="3" id="KW-1185">Reference proteome</keyword>
<keyword evidence="1" id="KW-1133">Transmembrane helix</keyword>